<feature type="compositionally biased region" description="Basic residues" evidence="1">
    <location>
        <begin position="274"/>
        <end position="288"/>
    </location>
</feature>
<feature type="compositionally biased region" description="Low complexity" evidence="1">
    <location>
        <begin position="193"/>
        <end position="210"/>
    </location>
</feature>
<reference evidence="2" key="2">
    <citation type="submission" date="2021-03" db="UniProtKB">
        <authorList>
            <consortium name="EnsemblPlants"/>
        </authorList>
    </citation>
    <scope>IDENTIFICATION</scope>
</reference>
<sequence>MEQHQQVGGLPPLFAVNSADAQPSAVANPTPTQPQLPPTHPSYAEMITAAIMWDSSQGKAEGSSKRAIAKSAPPSQLNPQPQDSTTPKKRPGRPPKAKPLGHPSPGSVGPSPAPAAGVGNGPSTGKRPREVGLNNGHSVKRRPGRPFKNKPAQQPIYQAQAEFQPAKQELSIVPVNGTVSGVPKKRPGRPPKAKGAAAPGIAAPGIAAVGSGTGKPRGRPKRSALAPVAKPVGKRPRGRPPRQAGVAPGSGVAGGKRRGRPPRGSVPSVAPPKPARKYTGKPRGRPRKNASPVGKQTSEQVAANKELMKKVENMQATIKDAVVVLRPFVPNEDGADALAALQQLEHLSTMSLTGSPSPTPEEPPMTTTFVNSTVQVQPGTSVPETENIAVSTMVPPVVPFSIAEPTMNETAPLYGQPPTIEAQQPVSWIPSSEAQL</sequence>
<feature type="compositionally biased region" description="Pro residues" evidence="1">
    <location>
        <begin position="31"/>
        <end position="40"/>
    </location>
</feature>
<evidence type="ECO:0000256" key="1">
    <source>
        <dbReference type="SAM" id="MobiDB-lite"/>
    </source>
</evidence>
<dbReference type="PRINTS" id="PR00929">
    <property type="entry name" value="ATHOOK"/>
</dbReference>
<feature type="compositionally biased region" description="Basic residues" evidence="1">
    <location>
        <begin position="87"/>
        <end position="96"/>
    </location>
</feature>
<feature type="compositionally biased region" description="Basic residues" evidence="1">
    <location>
        <begin position="138"/>
        <end position="148"/>
    </location>
</feature>
<name>A0A803LI11_CHEQI</name>
<feature type="compositionally biased region" description="Basic residues" evidence="1">
    <location>
        <begin position="183"/>
        <end position="192"/>
    </location>
</feature>
<evidence type="ECO:0000313" key="2">
    <source>
        <dbReference type="EnsemblPlants" id="AUR62013608-RA:cds"/>
    </source>
</evidence>
<proteinExistence type="predicted"/>
<dbReference type="Proteomes" id="UP000596660">
    <property type="component" value="Unplaced"/>
</dbReference>
<feature type="compositionally biased region" description="Low complexity" evidence="1">
    <location>
        <begin position="241"/>
        <end position="250"/>
    </location>
</feature>
<feature type="region of interest" description="Disordered" evidence="1">
    <location>
        <begin position="1"/>
        <end position="300"/>
    </location>
</feature>
<organism evidence="2 3">
    <name type="scientific">Chenopodium quinoa</name>
    <name type="common">Quinoa</name>
    <dbReference type="NCBI Taxonomy" id="63459"/>
    <lineage>
        <taxon>Eukaryota</taxon>
        <taxon>Viridiplantae</taxon>
        <taxon>Streptophyta</taxon>
        <taxon>Embryophyta</taxon>
        <taxon>Tracheophyta</taxon>
        <taxon>Spermatophyta</taxon>
        <taxon>Magnoliopsida</taxon>
        <taxon>eudicotyledons</taxon>
        <taxon>Gunneridae</taxon>
        <taxon>Pentapetalae</taxon>
        <taxon>Caryophyllales</taxon>
        <taxon>Chenopodiaceae</taxon>
        <taxon>Chenopodioideae</taxon>
        <taxon>Atripliceae</taxon>
        <taxon>Chenopodium</taxon>
    </lineage>
</organism>
<dbReference type="InterPro" id="IPR017956">
    <property type="entry name" value="AT_hook_DNA-bd_motif"/>
</dbReference>
<dbReference type="SMART" id="SM00384">
    <property type="entry name" value="AT_hook"/>
    <property type="match status" value="7"/>
</dbReference>
<reference evidence="2" key="1">
    <citation type="journal article" date="2017" name="Nature">
        <title>The genome of Chenopodium quinoa.</title>
        <authorList>
            <person name="Jarvis D.E."/>
            <person name="Ho Y.S."/>
            <person name="Lightfoot D.J."/>
            <person name="Schmoeckel S.M."/>
            <person name="Li B."/>
            <person name="Borm T.J.A."/>
            <person name="Ohyanagi H."/>
            <person name="Mineta K."/>
            <person name="Michell C.T."/>
            <person name="Saber N."/>
            <person name="Kharbatia N.M."/>
            <person name="Rupper R.R."/>
            <person name="Sharp A.R."/>
            <person name="Dally N."/>
            <person name="Boughton B.A."/>
            <person name="Woo Y.H."/>
            <person name="Gao G."/>
            <person name="Schijlen E.G.W.M."/>
            <person name="Guo X."/>
            <person name="Momin A.A."/>
            <person name="Negrao S."/>
            <person name="Al-Babili S."/>
            <person name="Gehring C."/>
            <person name="Roessner U."/>
            <person name="Jung C."/>
            <person name="Murphy K."/>
            <person name="Arold S.T."/>
            <person name="Gojobori T."/>
            <person name="van der Linden C.G."/>
            <person name="van Loo E.N."/>
            <person name="Jellen E.N."/>
            <person name="Maughan P.J."/>
            <person name="Tester M."/>
        </authorList>
    </citation>
    <scope>NUCLEOTIDE SEQUENCE [LARGE SCALE GENOMIC DNA]</scope>
    <source>
        <strain evidence="2">cv. PI 614886</strain>
    </source>
</reference>
<keyword evidence="3" id="KW-1185">Reference proteome</keyword>
<dbReference type="GO" id="GO:0003677">
    <property type="term" value="F:DNA binding"/>
    <property type="evidence" value="ECO:0007669"/>
    <property type="project" value="InterPro"/>
</dbReference>
<feature type="compositionally biased region" description="Low complexity" evidence="1">
    <location>
        <begin position="101"/>
        <end position="123"/>
    </location>
</feature>
<dbReference type="Gramene" id="AUR62013608-RA">
    <property type="protein sequence ID" value="AUR62013608-RA:cds"/>
    <property type="gene ID" value="AUR62013608"/>
</dbReference>
<feature type="compositionally biased region" description="Polar residues" evidence="1">
    <location>
        <begin position="73"/>
        <end position="85"/>
    </location>
</feature>
<accession>A0A803LI11</accession>
<protein>
    <submittedName>
        <fullName evidence="2">Uncharacterized protein</fullName>
    </submittedName>
</protein>
<dbReference type="EnsemblPlants" id="AUR62013608-RA">
    <property type="protein sequence ID" value="AUR62013608-RA:cds"/>
    <property type="gene ID" value="AUR62013608"/>
</dbReference>
<dbReference type="AlphaFoldDB" id="A0A803LI11"/>
<evidence type="ECO:0000313" key="3">
    <source>
        <dbReference type="Proteomes" id="UP000596660"/>
    </source>
</evidence>